<evidence type="ECO:0000313" key="1">
    <source>
        <dbReference type="EMBL" id="EGV00811.1"/>
    </source>
</evidence>
<dbReference type="PATRIC" id="fig|1035190.4.peg.1820"/>
<gene>
    <name evidence="1" type="ORF">HMPREF9950_0689</name>
</gene>
<protein>
    <submittedName>
        <fullName evidence="1">Conserved domain protein</fullName>
    </submittedName>
</protein>
<proteinExistence type="predicted"/>
<dbReference type="EMBL" id="AFUU01000004">
    <property type="protein sequence ID" value="EGV00811.1"/>
    <property type="molecule type" value="Genomic_DNA"/>
</dbReference>
<name>F9Q4Z4_STROR</name>
<comment type="caution">
    <text evidence="1">The sequence shown here is derived from an EMBL/GenBank/DDBJ whole genome shotgun (WGS) entry which is preliminary data.</text>
</comment>
<dbReference type="AlphaFoldDB" id="F9Q4Z4"/>
<evidence type="ECO:0000313" key="2">
    <source>
        <dbReference type="Proteomes" id="UP000005621"/>
    </source>
</evidence>
<dbReference type="Proteomes" id="UP000005621">
    <property type="component" value="Unassembled WGS sequence"/>
</dbReference>
<sequence length="55" mass="6452">MKPYYFDESKKTFKHCIGVKWLKVDGGWEYQGKKVQDKPSTGIEIQNVSIYINLL</sequence>
<accession>F9Q4Z4</accession>
<organism evidence="1 2">
    <name type="scientific">Streptococcus oralis SK313</name>
    <dbReference type="NCBI Taxonomy" id="1035190"/>
    <lineage>
        <taxon>Bacteria</taxon>
        <taxon>Bacillati</taxon>
        <taxon>Bacillota</taxon>
        <taxon>Bacilli</taxon>
        <taxon>Lactobacillales</taxon>
        <taxon>Streptococcaceae</taxon>
        <taxon>Streptococcus</taxon>
    </lineage>
</organism>
<reference evidence="1 2" key="1">
    <citation type="submission" date="2011-07" db="EMBL/GenBank/DDBJ databases">
        <authorList>
            <person name="Harkins D.M."/>
            <person name="Madupu R."/>
            <person name="Durkin A.S."/>
            <person name="Torralba M."/>
            <person name="Methe B."/>
            <person name="Sutton G.G."/>
            <person name="Nelson K.E."/>
        </authorList>
    </citation>
    <scope>NUCLEOTIDE SEQUENCE [LARGE SCALE GENOMIC DNA]</scope>
    <source>
        <strain evidence="1 2">SK313</strain>
    </source>
</reference>